<dbReference type="AlphaFoldDB" id="A0A1I4YNP7"/>
<dbReference type="OrthoDB" id="3693113at2"/>
<dbReference type="STRING" id="455193.SAMN05421805_104211"/>
<reference evidence="3 4" key="1">
    <citation type="submission" date="2016-10" db="EMBL/GenBank/DDBJ databases">
        <authorList>
            <person name="de Groot N.N."/>
        </authorList>
    </citation>
    <scope>NUCLEOTIDE SEQUENCE [LARGE SCALE GENOMIC DNA]</scope>
    <source>
        <strain evidence="3 4">CPCC 201259</strain>
    </source>
</reference>
<evidence type="ECO:0000256" key="1">
    <source>
        <dbReference type="SAM" id="MobiDB-lite"/>
    </source>
</evidence>
<gene>
    <name evidence="2" type="ORF">ATL45_0995</name>
    <name evidence="3" type="ORF">SAMN05421805_104211</name>
</gene>
<organism evidence="3 4">
    <name type="scientific">Saccharopolyspora antimicrobica</name>
    <dbReference type="NCBI Taxonomy" id="455193"/>
    <lineage>
        <taxon>Bacteria</taxon>
        <taxon>Bacillati</taxon>
        <taxon>Actinomycetota</taxon>
        <taxon>Actinomycetes</taxon>
        <taxon>Pseudonocardiales</taxon>
        <taxon>Pseudonocardiaceae</taxon>
        <taxon>Saccharopolyspora</taxon>
    </lineage>
</organism>
<sequence length="253" mass="26748">MTTLQVNTAELCALLADLSHTAPHDPEFGALAGIVLHTSRGHVGADPGQTTLLVGTSTTRTVAGHAYTPCSGYLHEAMLWPIGDVRAALAVLRPLAKADKAHTTAIRRDGASVVLSEVGDPALFDDLDAPAGTELRFTVGDLTDYPRGIWALLGDIHTASVVFDTDGRAIDAAPRTDLTAAALLPFCRVARSRGEAIELYRYHQRRAVLVQIGPAYRGVLMPASYEDGNPSAVTEPPGEVYAPVLPEPAEPSP</sequence>
<evidence type="ECO:0000313" key="4">
    <source>
        <dbReference type="Proteomes" id="UP000199398"/>
    </source>
</evidence>
<dbReference type="Proteomes" id="UP000199398">
    <property type="component" value="Unassembled WGS sequence"/>
</dbReference>
<reference evidence="2 5" key="2">
    <citation type="submission" date="2018-10" db="EMBL/GenBank/DDBJ databases">
        <title>Sequencing the genomes of 1000 actinobacteria strains.</title>
        <authorList>
            <person name="Klenk H.-P."/>
        </authorList>
    </citation>
    <scope>NUCLEOTIDE SEQUENCE [LARGE SCALE GENOMIC DNA]</scope>
    <source>
        <strain evidence="2 5">DSM 45119</strain>
    </source>
</reference>
<evidence type="ECO:0000313" key="3">
    <source>
        <dbReference type="EMBL" id="SFN39259.1"/>
    </source>
</evidence>
<accession>A0A1I4YNP7</accession>
<dbReference type="EMBL" id="RBXX01000002">
    <property type="protein sequence ID" value="RKT82740.1"/>
    <property type="molecule type" value="Genomic_DNA"/>
</dbReference>
<feature type="region of interest" description="Disordered" evidence="1">
    <location>
        <begin position="228"/>
        <end position="253"/>
    </location>
</feature>
<dbReference type="Proteomes" id="UP000270697">
    <property type="component" value="Unassembled WGS sequence"/>
</dbReference>
<evidence type="ECO:0000313" key="5">
    <source>
        <dbReference type="Proteomes" id="UP000270697"/>
    </source>
</evidence>
<dbReference type="RefSeq" id="WP_093152061.1">
    <property type="nucleotide sequence ID" value="NZ_FOUP01000004.1"/>
</dbReference>
<name>A0A1I4YNP7_9PSEU</name>
<protein>
    <submittedName>
        <fullName evidence="3">DNA segregation ATPase FtsK/SpoIIIE, S-DNA-T family</fullName>
    </submittedName>
    <submittedName>
        <fullName evidence="2">S-DNA-T family DNA segregation ATPase FtsK/SpoIIIE</fullName>
    </submittedName>
</protein>
<evidence type="ECO:0000313" key="2">
    <source>
        <dbReference type="EMBL" id="RKT82740.1"/>
    </source>
</evidence>
<dbReference type="EMBL" id="FOUP01000004">
    <property type="protein sequence ID" value="SFN39259.1"/>
    <property type="molecule type" value="Genomic_DNA"/>
</dbReference>
<proteinExistence type="predicted"/>
<keyword evidence="5" id="KW-1185">Reference proteome</keyword>